<keyword evidence="2" id="KW-0378">Hydrolase</keyword>
<evidence type="ECO:0000313" key="10">
    <source>
        <dbReference type="Proteomes" id="UP001223743"/>
    </source>
</evidence>
<feature type="compositionally biased region" description="Basic and acidic residues" evidence="7">
    <location>
        <begin position="230"/>
        <end position="243"/>
    </location>
</feature>
<keyword evidence="10" id="KW-1185">Reference proteome</keyword>
<keyword evidence="1" id="KW-0547">Nucleotide-binding</keyword>
<evidence type="ECO:0000259" key="8">
    <source>
        <dbReference type="SMART" id="SM00833"/>
    </source>
</evidence>
<keyword evidence="3" id="KW-0143">Chaperone</keyword>
<gene>
    <name evidence="9" type="ORF">QO015_002813</name>
</gene>
<dbReference type="PANTHER" id="PTHR13748">
    <property type="entry name" value="COBW-RELATED"/>
    <property type="match status" value="1"/>
</dbReference>
<dbReference type="SUPFAM" id="SSF90002">
    <property type="entry name" value="Hypothetical protein YjiA, C-terminal domain"/>
    <property type="match status" value="1"/>
</dbReference>
<evidence type="ECO:0000256" key="6">
    <source>
        <dbReference type="ARBA" id="ARBA00049117"/>
    </source>
</evidence>
<feature type="region of interest" description="Disordered" evidence="7">
    <location>
        <begin position="230"/>
        <end position="268"/>
    </location>
</feature>
<evidence type="ECO:0000256" key="2">
    <source>
        <dbReference type="ARBA" id="ARBA00022801"/>
    </source>
</evidence>
<dbReference type="InterPro" id="IPR003495">
    <property type="entry name" value="CobW/HypB/UreG_nucleotide-bd"/>
</dbReference>
<comment type="function">
    <text evidence="5">Zinc chaperone that directly transfers zinc cofactor to target proteins, thereby activating them. Zinc is transferred from the CXCC motif in the GTPase domain to the zinc binding site in target proteins in a process requiring GTP hydrolysis.</text>
</comment>
<dbReference type="Pfam" id="PF02492">
    <property type="entry name" value="cobW"/>
    <property type="match status" value="1"/>
</dbReference>
<dbReference type="Gene3D" id="3.40.50.300">
    <property type="entry name" value="P-loop containing nucleotide triphosphate hydrolases"/>
    <property type="match status" value="1"/>
</dbReference>
<dbReference type="Proteomes" id="UP001223743">
    <property type="component" value="Unassembled WGS sequence"/>
</dbReference>
<reference evidence="9 10" key="1">
    <citation type="submission" date="2023-07" db="EMBL/GenBank/DDBJ databases">
        <title>Genomic Encyclopedia of Type Strains, Phase IV (KMG-IV): sequencing the most valuable type-strain genomes for metagenomic binning, comparative biology and taxonomic classification.</title>
        <authorList>
            <person name="Goeker M."/>
        </authorList>
    </citation>
    <scope>NUCLEOTIDE SEQUENCE [LARGE SCALE GENOMIC DNA]</scope>
    <source>
        <strain evidence="9 10">B1-1</strain>
    </source>
</reference>
<dbReference type="RefSeq" id="WP_266278629.1">
    <property type="nucleotide sequence ID" value="NZ_JAPKNF010000001.1"/>
</dbReference>
<dbReference type="SUPFAM" id="SSF52540">
    <property type="entry name" value="P-loop containing nucleoside triphosphate hydrolases"/>
    <property type="match status" value="1"/>
</dbReference>
<dbReference type="Pfam" id="PF07683">
    <property type="entry name" value="CobW_C"/>
    <property type="match status" value="1"/>
</dbReference>
<evidence type="ECO:0000256" key="3">
    <source>
        <dbReference type="ARBA" id="ARBA00023186"/>
    </source>
</evidence>
<dbReference type="InterPro" id="IPR011629">
    <property type="entry name" value="CobW-like_C"/>
</dbReference>
<evidence type="ECO:0000256" key="1">
    <source>
        <dbReference type="ARBA" id="ARBA00022741"/>
    </source>
</evidence>
<evidence type="ECO:0000313" key="9">
    <source>
        <dbReference type="EMBL" id="MDQ0517200.1"/>
    </source>
</evidence>
<dbReference type="InterPro" id="IPR027417">
    <property type="entry name" value="P-loop_NTPase"/>
</dbReference>
<dbReference type="CDD" id="cd03112">
    <property type="entry name" value="CobW-like"/>
    <property type="match status" value="1"/>
</dbReference>
<comment type="catalytic activity">
    <reaction evidence="6">
        <text>GTP + H2O = GDP + phosphate + H(+)</text>
        <dbReference type="Rhea" id="RHEA:19669"/>
        <dbReference type="ChEBI" id="CHEBI:15377"/>
        <dbReference type="ChEBI" id="CHEBI:15378"/>
        <dbReference type="ChEBI" id="CHEBI:37565"/>
        <dbReference type="ChEBI" id="CHEBI:43474"/>
        <dbReference type="ChEBI" id="CHEBI:58189"/>
    </reaction>
    <physiologicalReaction direction="left-to-right" evidence="6">
        <dbReference type="Rhea" id="RHEA:19670"/>
    </physiologicalReaction>
</comment>
<organism evidence="9 10">
    <name type="scientific">Kaistia geumhonensis</name>
    <dbReference type="NCBI Taxonomy" id="410839"/>
    <lineage>
        <taxon>Bacteria</taxon>
        <taxon>Pseudomonadati</taxon>
        <taxon>Pseudomonadota</taxon>
        <taxon>Alphaproteobacteria</taxon>
        <taxon>Hyphomicrobiales</taxon>
        <taxon>Kaistiaceae</taxon>
        <taxon>Kaistia</taxon>
    </lineage>
</organism>
<dbReference type="EMBL" id="JAUSWJ010000001">
    <property type="protein sequence ID" value="MDQ0517200.1"/>
    <property type="molecule type" value="Genomic_DNA"/>
</dbReference>
<evidence type="ECO:0000256" key="7">
    <source>
        <dbReference type="SAM" id="MobiDB-lite"/>
    </source>
</evidence>
<feature type="domain" description="CobW C-terminal" evidence="8">
    <location>
        <begin position="271"/>
        <end position="366"/>
    </location>
</feature>
<dbReference type="PANTHER" id="PTHR13748:SF62">
    <property type="entry name" value="COBW DOMAIN-CONTAINING PROTEIN"/>
    <property type="match status" value="1"/>
</dbReference>
<comment type="caution">
    <text evidence="9">The sequence shown here is derived from an EMBL/GenBank/DDBJ whole genome shotgun (WGS) entry which is preliminary data.</text>
</comment>
<dbReference type="InterPro" id="IPR036627">
    <property type="entry name" value="CobW-likC_sf"/>
</dbReference>
<dbReference type="InterPro" id="IPR051316">
    <property type="entry name" value="Zinc-reg_GTPase_activator"/>
</dbReference>
<proteinExistence type="inferred from homology"/>
<feature type="compositionally biased region" description="Basic residues" evidence="7">
    <location>
        <begin position="244"/>
        <end position="264"/>
    </location>
</feature>
<evidence type="ECO:0000256" key="4">
    <source>
        <dbReference type="ARBA" id="ARBA00034320"/>
    </source>
</evidence>
<sequence length="394" mass="42366">MAAGQKGRRPPVPLTVLTGFLGAGKTTLLNALLIDPALAGTAVIINEFGAVGLDHLLVGASEDGIVELSSGCLCCTIRGQLATTLENLLRALDNRRIARLDRVVVETTGLADPTPVLQSVLLHPYLSLRYRLDGVVTVVDAVNGARTLAAHWEAARQVAVADRIVLTKTDLASDQGAAEARAAIRALNPAAPILDAARGEAAAPRLFDSQPFSTEGKIADVEAWLSAAADDGHHDHDDHDHGHDHHGHHHDHAHHHDHHHHHDVSRHDARIRSFTAIRERPIGRAALEHFLDRLAREHGPALLRVKGLVRIAGDEERPLLVQAAQTIFHPPARLESWPSDDRRSRLVLIVHDMSEAAEQAIGEAFAGLPAIDRADAETLAANPLAISGFSGRFG</sequence>
<name>A0ABU0M8R8_9HYPH</name>
<protein>
    <submittedName>
        <fullName evidence="9">G3E family GTPase</fullName>
    </submittedName>
</protein>
<dbReference type="SMART" id="SM00833">
    <property type="entry name" value="CobW_C"/>
    <property type="match status" value="1"/>
</dbReference>
<evidence type="ECO:0000256" key="5">
    <source>
        <dbReference type="ARBA" id="ARBA00045658"/>
    </source>
</evidence>
<dbReference type="Gene3D" id="3.30.1220.10">
    <property type="entry name" value="CobW-like, C-terminal domain"/>
    <property type="match status" value="1"/>
</dbReference>
<accession>A0ABU0M8R8</accession>
<comment type="similarity">
    <text evidence="4">Belongs to the SIMIBI class G3E GTPase family. ZNG1 subfamily.</text>
</comment>